<evidence type="ECO:0000313" key="2">
    <source>
        <dbReference type="Proteomes" id="UP001218218"/>
    </source>
</evidence>
<dbReference type="AlphaFoldDB" id="A0AAD6YWY0"/>
<protein>
    <submittedName>
        <fullName evidence="1">Uncharacterized protein</fullName>
    </submittedName>
</protein>
<organism evidence="1 2">
    <name type="scientific">Mycena albidolilacea</name>
    <dbReference type="NCBI Taxonomy" id="1033008"/>
    <lineage>
        <taxon>Eukaryota</taxon>
        <taxon>Fungi</taxon>
        <taxon>Dikarya</taxon>
        <taxon>Basidiomycota</taxon>
        <taxon>Agaricomycotina</taxon>
        <taxon>Agaricomycetes</taxon>
        <taxon>Agaricomycetidae</taxon>
        <taxon>Agaricales</taxon>
        <taxon>Marasmiineae</taxon>
        <taxon>Mycenaceae</taxon>
        <taxon>Mycena</taxon>
    </lineage>
</organism>
<dbReference type="Proteomes" id="UP001218218">
    <property type="component" value="Unassembled WGS sequence"/>
</dbReference>
<comment type="caution">
    <text evidence="1">The sequence shown here is derived from an EMBL/GenBank/DDBJ whole genome shotgun (WGS) entry which is preliminary data.</text>
</comment>
<evidence type="ECO:0000313" key="1">
    <source>
        <dbReference type="EMBL" id="KAJ7300638.1"/>
    </source>
</evidence>
<reference evidence="1" key="1">
    <citation type="submission" date="2023-03" db="EMBL/GenBank/DDBJ databases">
        <title>Massive genome expansion in bonnet fungi (Mycena s.s.) driven by repeated elements and novel gene families across ecological guilds.</title>
        <authorList>
            <consortium name="Lawrence Berkeley National Laboratory"/>
            <person name="Harder C.B."/>
            <person name="Miyauchi S."/>
            <person name="Viragh M."/>
            <person name="Kuo A."/>
            <person name="Thoen E."/>
            <person name="Andreopoulos B."/>
            <person name="Lu D."/>
            <person name="Skrede I."/>
            <person name="Drula E."/>
            <person name="Henrissat B."/>
            <person name="Morin E."/>
            <person name="Kohler A."/>
            <person name="Barry K."/>
            <person name="LaButti K."/>
            <person name="Morin E."/>
            <person name="Salamov A."/>
            <person name="Lipzen A."/>
            <person name="Mereny Z."/>
            <person name="Hegedus B."/>
            <person name="Baldrian P."/>
            <person name="Stursova M."/>
            <person name="Weitz H."/>
            <person name="Taylor A."/>
            <person name="Grigoriev I.V."/>
            <person name="Nagy L.G."/>
            <person name="Martin F."/>
            <person name="Kauserud H."/>
        </authorList>
    </citation>
    <scope>NUCLEOTIDE SEQUENCE</scope>
    <source>
        <strain evidence="1">CBHHK002</strain>
    </source>
</reference>
<sequence>MLIAFSSEILAAASRHATLEDLFGFHNWYRQVAWRKIFVKRMAESAKEGQIHRDAFEAFDAALRETAPEMVEGWKNWVHQWGARQHTDGTESPFELKEKVATLREIKNKLTKEALLRSGEGTEVEREDTPSTFIVMGLEIEDIQRNLTIHVKAVASPRRTALLKRIRVFRKLQHAYIPNPRRFLSATQRQIWDTEVDHHVEVIRLFLLSDILDATKRMHACGQGLPGEVDLRIGEAREALHTLRQGL</sequence>
<keyword evidence="2" id="KW-1185">Reference proteome</keyword>
<accession>A0AAD6YWY0</accession>
<gene>
    <name evidence="1" type="ORF">DFH08DRAFT_828281</name>
</gene>
<dbReference type="EMBL" id="JARIHO010000158">
    <property type="protein sequence ID" value="KAJ7300638.1"/>
    <property type="molecule type" value="Genomic_DNA"/>
</dbReference>
<name>A0AAD6YWY0_9AGAR</name>
<proteinExistence type="predicted"/>